<keyword evidence="10" id="KW-1185">Reference proteome</keyword>
<dbReference type="FunFam" id="2.60.40.10:FF:000033">
    <property type="entry name" value="Killer cell immunoglobulin-like receptor"/>
    <property type="match status" value="1"/>
</dbReference>
<reference evidence="9" key="3">
    <citation type="submission" date="2025-09" db="UniProtKB">
        <authorList>
            <consortium name="Ensembl"/>
        </authorList>
    </citation>
    <scope>IDENTIFICATION</scope>
    <source>
        <strain evidence="9">Hereford</strain>
    </source>
</reference>
<sequence>DKPSLSAWPSPMVPLGQTVTLQCHFHSPLKRFRLFKTDGASLPELHGNHFKTFTLGPVTREHAWSYTCSGFSRSLAVFSRLSDPLQIVVTGVFTKPSISAHPSPLMGAGENVTLRCHSPLLDKFILHQENSTGHFQRRGEMFTRGHAPADFVIGPMTLASAGTYRCYAPSDPVDIVITGLSKKPSLSAQGGPVVRSGENVTLVCSSKSAFDQFHLLRKGENFGCPLAGGQSPHGALQAEFPLGPGTPAHSGVYRCYGSLTHSPYSWSDSSDPVFLSVTGSTTSTCPSAMDPHTTEEATLPLEHSSTWYIVLGLVIAFTSTSIILAALVCHWFSTQNHVAVMEGEPNEDQTVNSEDPAAEDVIYTHLNHGTLSERLFTPAPLSPMHPFTEPIIYEELNVNQDHAEP</sequence>
<dbReference type="InterPro" id="IPR013151">
    <property type="entry name" value="Immunoglobulin_dom"/>
</dbReference>
<feature type="domain" description="Immunoglobulin" evidence="8">
    <location>
        <begin position="8"/>
        <end position="90"/>
    </location>
</feature>
<reference evidence="9" key="1">
    <citation type="submission" date="2018-03" db="EMBL/GenBank/DDBJ databases">
        <title>ARS-UCD1.2.</title>
        <authorList>
            <person name="Rosen B.D."/>
            <person name="Bickhart D.M."/>
            <person name="Koren S."/>
            <person name="Schnabel R.D."/>
            <person name="Hall R."/>
            <person name="Zimin A."/>
            <person name="Dreischer C."/>
            <person name="Schultheiss S."/>
            <person name="Schroeder S.G."/>
            <person name="Elsik C.G."/>
            <person name="Couldrey C."/>
            <person name="Liu G.E."/>
            <person name="Van Tassell C.P."/>
            <person name="Phillippy A.M."/>
            <person name="Smith T.P.L."/>
            <person name="Medrano J.F."/>
        </authorList>
    </citation>
    <scope>NUCLEOTIDE SEQUENCE [LARGE SCALE GENOMIC DNA]</scope>
    <source>
        <strain evidence="9">Hereford</strain>
    </source>
</reference>
<accession>G5E5G6</accession>
<evidence type="ECO:0000259" key="7">
    <source>
        <dbReference type="SMART" id="SM00408"/>
    </source>
</evidence>
<dbReference type="InterPro" id="IPR036179">
    <property type="entry name" value="Ig-like_dom_sf"/>
</dbReference>
<evidence type="ECO:0000259" key="8">
    <source>
        <dbReference type="SMART" id="SM00409"/>
    </source>
</evidence>
<dbReference type="STRING" id="9913.ENSBTAP00000018094"/>
<dbReference type="InterPro" id="IPR050412">
    <property type="entry name" value="Ig-like_Receptors_ImmuneReg"/>
</dbReference>
<feature type="domain" description="Immunoglobulin" evidence="8">
    <location>
        <begin position="101"/>
        <end position="178"/>
    </location>
</feature>
<keyword evidence="6" id="KW-0472">Membrane</keyword>
<evidence type="ECO:0000313" key="10">
    <source>
        <dbReference type="Proteomes" id="UP000009136"/>
    </source>
</evidence>
<evidence type="ECO:0000256" key="4">
    <source>
        <dbReference type="ARBA" id="ARBA00023180"/>
    </source>
</evidence>
<dbReference type="FunFam" id="2.60.40.10:FF:000049">
    <property type="entry name" value="Leukocyte immunoglobulin-like receptor subfamily B member 1"/>
    <property type="match status" value="2"/>
</dbReference>
<protein>
    <recommendedName>
        <fullName evidence="11">Ig-like domain-containing protein</fullName>
    </recommendedName>
</protein>
<dbReference type="InParanoid" id="G5E5G6"/>
<dbReference type="GO" id="GO:0005886">
    <property type="term" value="C:plasma membrane"/>
    <property type="evidence" value="ECO:0000318"/>
    <property type="project" value="GO_Central"/>
</dbReference>
<keyword evidence="1" id="KW-0732">Signal</keyword>
<dbReference type="Ensembl" id="ENSBTAT00000018094.7">
    <property type="protein sequence ID" value="ENSBTAP00000018094.7"/>
    <property type="gene ID" value="ENSBTAG00000047270.3"/>
</dbReference>
<keyword evidence="3" id="KW-1015">Disulfide bond</keyword>
<evidence type="ECO:0000313" key="9">
    <source>
        <dbReference type="Ensembl" id="ENSBTAP00000018094.7"/>
    </source>
</evidence>
<keyword evidence="5" id="KW-0393">Immunoglobulin domain</keyword>
<gene>
    <name evidence="9" type="primary">LOC100852061</name>
</gene>
<dbReference type="GeneTree" id="ENSGT01150000286974"/>
<evidence type="ECO:0000256" key="6">
    <source>
        <dbReference type="SAM" id="Phobius"/>
    </source>
</evidence>
<feature type="domain" description="Immunoglobulin subtype 2" evidence="7">
    <location>
        <begin position="195"/>
        <end position="262"/>
    </location>
</feature>
<evidence type="ECO:0000256" key="1">
    <source>
        <dbReference type="ARBA" id="ARBA00022729"/>
    </source>
</evidence>
<dbReference type="InterPro" id="IPR003599">
    <property type="entry name" value="Ig_sub"/>
</dbReference>
<dbReference type="FunCoup" id="G5E5G6">
    <property type="interactions" value="9"/>
</dbReference>
<feature type="domain" description="Immunoglobulin subtype 2" evidence="7">
    <location>
        <begin position="14"/>
        <end position="75"/>
    </location>
</feature>
<keyword evidence="6" id="KW-1133">Transmembrane helix</keyword>
<keyword evidence="6" id="KW-0812">Transmembrane</keyword>
<name>G5E5G6_BOVIN</name>
<evidence type="ECO:0000256" key="5">
    <source>
        <dbReference type="ARBA" id="ARBA00023319"/>
    </source>
</evidence>
<feature type="domain" description="Immunoglobulin" evidence="8">
    <location>
        <begin position="189"/>
        <end position="278"/>
    </location>
</feature>
<keyword evidence="4" id="KW-0325">Glycoprotein</keyword>
<dbReference type="Gene3D" id="2.60.40.10">
    <property type="entry name" value="Immunoglobulins"/>
    <property type="match status" value="3"/>
</dbReference>
<dbReference type="SUPFAM" id="SSF48726">
    <property type="entry name" value="Immunoglobulin"/>
    <property type="match status" value="3"/>
</dbReference>
<evidence type="ECO:0000256" key="2">
    <source>
        <dbReference type="ARBA" id="ARBA00022737"/>
    </source>
</evidence>
<reference evidence="9" key="2">
    <citation type="submission" date="2025-08" db="UniProtKB">
        <authorList>
            <consortium name="Ensembl"/>
        </authorList>
    </citation>
    <scope>IDENTIFICATION</scope>
    <source>
        <strain evidence="9">Hereford</strain>
    </source>
</reference>
<dbReference type="PANTHER" id="PTHR11738">
    <property type="entry name" value="MHC CLASS I NK CELL RECEPTOR"/>
    <property type="match status" value="1"/>
</dbReference>
<dbReference type="HOGENOM" id="CLU_021100_2_1_1"/>
<dbReference type="VEuPathDB" id="HostDB:ENSBTAG00000047270"/>
<dbReference type="InterPro" id="IPR003598">
    <property type="entry name" value="Ig_sub2"/>
</dbReference>
<dbReference type="Pfam" id="PF13927">
    <property type="entry name" value="Ig_3"/>
    <property type="match status" value="1"/>
</dbReference>
<dbReference type="PANTHER" id="PTHR11738:SF192">
    <property type="entry name" value="KILLER CELL IMMUNOGLOBULIN-LIKE RECEPTOR-LIKE PROTEIN KIR3DX1-RELATED"/>
    <property type="match status" value="1"/>
</dbReference>
<dbReference type="AlphaFoldDB" id="G5E5G6"/>
<dbReference type="Pfam" id="PF00047">
    <property type="entry name" value="ig"/>
    <property type="match status" value="2"/>
</dbReference>
<dbReference type="GO" id="GO:0002764">
    <property type="term" value="P:immune response-regulating signaling pathway"/>
    <property type="evidence" value="ECO:0000318"/>
    <property type="project" value="GO_Central"/>
</dbReference>
<dbReference type="Reactome" id="R-BTA-198933">
    <property type="pathway name" value="Immunoregulatory interactions between a Lymphoid and a non-Lymphoid cell"/>
</dbReference>
<feature type="transmembrane region" description="Helical" evidence="6">
    <location>
        <begin position="307"/>
        <end position="332"/>
    </location>
</feature>
<keyword evidence="2" id="KW-0677">Repeat</keyword>
<feature type="domain" description="Immunoglobulin subtype 2" evidence="7">
    <location>
        <begin position="107"/>
        <end position="173"/>
    </location>
</feature>
<dbReference type="Bgee" id="ENSBTAG00000047270">
    <property type="expression patterns" value="Expressed in parenchyma of mammary gland and 42 other cell types or tissues"/>
</dbReference>
<dbReference type="Proteomes" id="UP000009136">
    <property type="component" value="Chromosome 18"/>
</dbReference>
<dbReference type="InterPro" id="IPR013783">
    <property type="entry name" value="Ig-like_fold"/>
</dbReference>
<dbReference type="eggNOG" id="ENOG502RWU8">
    <property type="taxonomic scope" value="Eukaryota"/>
</dbReference>
<evidence type="ECO:0008006" key="11">
    <source>
        <dbReference type="Google" id="ProtNLM"/>
    </source>
</evidence>
<organism evidence="9 10">
    <name type="scientific">Bos taurus</name>
    <name type="common">Bovine</name>
    <dbReference type="NCBI Taxonomy" id="9913"/>
    <lineage>
        <taxon>Eukaryota</taxon>
        <taxon>Metazoa</taxon>
        <taxon>Chordata</taxon>
        <taxon>Craniata</taxon>
        <taxon>Vertebrata</taxon>
        <taxon>Euteleostomi</taxon>
        <taxon>Mammalia</taxon>
        <taxon>Eutheria</taxon>
        <taxon>Laurasiatheria</taxon>
        <taxon>Artiodactyla</taxon>
        <taxon>Ruminantia</taxon>
        <taxon>Pecora</taxon>
        <taxon>Bovidae</taxon>
        <taxon>Bovinae</taxon>
        <taxon>Bos</taxon>
    </lineage>
</organism>
<evidence type="ECO:0000256" key="3">
    <source>
        <dbReference type="ARBA" id="ARBA00023157"/>
    </source>
</evidence>
<dbReference type="SMART" id="SM00409">
    <property type="entry name" value="IG"/>
    <property type="match status" value="3"/>
</dbReference>
<proteinExistence type="predicted"/>
<dbReference type="SMART" id="SM00408">
    <property type="entry name" value="IGc2"/>
    <property type="match status" value="3"/>
</dbReference>